<evidence type="ECO:0000313" key="1">
    <source>
        <dbReference type="EMBL" id="MED6141220.1"/>
    </source>
</evidence>
<proteinExistence type="predicted"/>
<keyword evidence="2" id="KW-1185">Reference proteome</keyword>
<name>A0ABU6SY32_9FABA</name>
<gene>
    <name evidence="1" type="ORF">PIB30_101109</name>
</gene>
<accession>A0ABU6SY32</accession>
<dbReference type="PANTHER" id="PTHR46201:SF3">
    <property type="entry name" value="OS01G0877500 PROTEIN"/>
    <property type="match status" value="1"/>
</dbReference>
<dbReference type="EMBL" id="JASCZI010063325">
    <property type="protein sequence ID" value="MED6141220.1"/>
    <property type="molecule type" value="Genomic_DNA"/>
</dbReference>
<evidence type="ECO:0000313" key="2">
    <source>
        <dbReference type="Proteomes" id="UP001341840"/>
    </source>
</evidence>
<sequence>MVVSGGKPLKRMKRRVTADFYDFLSFPSPSLAAQEGFAGASFRSAVRSLLTKHALLPPPTALFPHLLTWQILFRVGDVCGEGGAEAGGAAAVCVDIVEEDVARSRSVYCDQCRVFGTKLGRKS</sequence>
<organism evidence="1 2">
    <name type="scientific">Stylosanthes scabra</name>
    <dbReference type="NCBI Taxonomy" id="79078"/>
    <lineage>
        <taxon>Eukaryota</taxon>
        <taxon>Viridiplantae</taxon>
        <taxon>Streptophyta</taxon>
        <taxon>Embryophyta</taxon>
        <taxon>Tracheophyta</taxon>
        <taxon>Spermatophyta</taxon>
        <taxon>Magnoliopsida</taxon>
        <taxon>eudicotyledons</taxon>
        <taxon>Gunneridae</taxon>
        <taxon>Pentapetalae</taxon>
        <taxon>rosids</taxon>
        <taxon>fabids</taxon>
        <taxon>Fabales</taxon>
        <taxon>Fabaceae</taxon>
        <taxon>Papilionoideae</taxon>
        <taxon>50 kb inversion clade</taxon>
        <taxon>dalbergioids sensu lato</taxon>
        <taxon>Dalbergieae</taxon>
        <taxon>Pterocarpus clade</taxon>
        <taxon>Stylosanthes</taxon>
    </lineage>
</organism>
<comment type="caution">
    <text evidence="1">The sequence shown here is derived from an EMBL/GenBank/DDBJ whole genome shotgun (WGS) entry which is preliminary data.</text>
</comment>
<dbReference type="Proteomes" id="UP001341840">
    <property type="component" value="Unassembled WGS sequence"/>
</dbReference>
<protein>
    <submittedName>
        <fullName evidence="1">Uncharacterized protein</fullName>
    </submittedName>
</protein>
<reference evidence="1 2" key="1">
    <citation type="journal article" date="2023" name="Plants (Basel)">
        <title>Bridging the Gap: Combining Genomics and Transcriptomics Approaches to Understand Stylosanthes scabra, an Orphan Legume from the Brazilian Caatinga.</title>
        <authorList>
            <person name="Ferreira-Neto J.R.C."/>
            <person name="da Silva M.D."/>
            <person name="Binneck E."/>
            <person name="de Melo N.F."/>
            <person name="da Silva R.H."/>
            <person name="de Melo A.L.T.M."/>
            <person name="Pandolfi V."/>
            <person name="Bustamante F.O."/>
            <person name="Brasileiro-Vidal A.C."/>
            <person name="Benko-Iseppon A.M."/>
        </authorList>
    </citation>
    <scope>NUCLEOTIDE SEQUENCE [LARGE SCALE GENOMIC DNA]</scope>
    <source>
        <tissue evidence="1">Leaves</tissue>
    </source>
</reference>
<dbReference type="PANTHER" id="PTHR46201">
    <property type="entry name" value="PHD FINGER PROTEIN MALE MEIOCYTE DEATH 1-RELATED"/>
    <property type="match status" value="1"/>
</dbReference>